<organism evidence="15 16">
    <name type="scientific">Vibrio algicola</name>
    <dbReference type="NCBI Taxonomy" id="2662262"/>
    <lineage>
        <taxon>Bacteria</taxon>
        <taxon>Pseudomonadati</taxon>
        <taxon>Pseudomonadota</taxon>
        <taxon>Gammaproteobacteria</taxon>
        <taxon>Vibrionales</taxon>
        <taxon>Vibrionaceae</taxon>
        <taxon>Vibrio</taxon>
    </lineage>
</organism>
<proteinExistence type="inferred from homology"/>
<comment type="subcellular location">
    <subcellularLocation>
        <location evidence="10 11">Cytoplasm</location>
    </subcellularLocation>
</comment>
<dbReference type="EC" id="6.3.2.10" evidence="10 11"/>
<keyword evidence="8 10" id="KW-0131">Cell cycle</keyword>
<keyword evidence="7 10" id="KW-0573">Peptidoglycan synthesis</keyword>
<evidence type="ECO:0000256" key="10">
    <source>
        <dbReference type="HAMAP-Rule" id="MF_02019"/>
    </source>
</evidence>
<evidence type="ECO:0000259" key="14">
    <source>
        <dbReference type="Pfam" id="PF08245"/>
    </source>
</evidence>
<evidence type="ECO:0000256" key="3">
    <source>
        <dbReference type="ARBA" id="ARBA00022618"/>
    </source>
</evidence>
<evidence type="ECO:0000256" key="2">
    <source>
        <dbReference type="ARBA" id="ARBA00022598"/>
    </source>
</evidence>
<dbReference type="Pfam" id="PF01225">
    <property type="entry name" value="Mur_ligase"/>
    <property type="match status" value="1"/>
</dbReference>
<evidence type="ECO:0000313" key="15">
    <source>
        <dbReference type="EMBL" id="QGA64253.1"/>
    </source>
</evidence>
<comment type="catalytic activity">
    <reaction evidence="10 11">
        <text>D-alanyl-D-alanine + UDP-N-acetyl-alpha-D-muramoyl-L-alanyl-gamma-D-glutamyl-meso-2,6-diaminopimelate + ATP = UDP-N-acetyl-alpha-D-muramoyl-L-alanyl-gamma-D-glutamyl-meso-2,6-diaminopimeloyl-D-alanyl-D-alanine + ADP + phosphate + H(+)</text>
        <dbReference type="Rhea" id="RHEA:28374"/>
        <dbReference type="ChEBI" id="CHEBI:15378"/>
        <dbReference type="ChEBI" id="CHEBI:30616"/>
        <dbReference type="ChEBI" id="CHEBI:43474"/>
        <dbReference type="ChEBI" id="CHEBI:57822"/>
        <dbReference type="ChEBI" id="CHEBI:61386"/>
        <dbReference type="ChEBI" id="CHEBI:83905"/>
        <dbReference type="ChEBI" id="CHEBI:456216"/>
        <dbReference type="EC" id="6.3.2.10"/>
    </reaction>
</comment>
<comment type="function">
    <text evidence="10 11">Involved in cell wall formation. Catalyzes the final step in the synthesis of UDP-N-acetylmuramoyl-pentapeptide, the precursor of murein.</text>
</comment>
<dbReference type="GO" id="GO:0005737">
    <property type="term" value="C:cytoplasm"/>
    <property type="evidence" value="ECO:0007669"/>
    <property type="project" value="UniProtKB-SubCell"/>
</dbReference>
<dbReference type="InterPro" id="IPR036615">
    <property type="entry name" value="Mur_ligase_C_dom_sf"/>
</dbReference>
<dbReference type="GO" id="GO:0009252">
    <property type="term" value="P:peptidoglycan biosynthetic process"/>
    <property type="evidence" value="ECO:0007669"/>
    <property type="project" value="UniProtKB-UniRule"/>
</dbReference>
<feature type="domain" description="Mur ligase N-terminal catalytic" evidence="12">
    <location>
        <begin position="30"/>
        <end position="79"/>
    </location>
</feature>
<dbReference type="SUPFAM" id="SSF63418">
    <property type="entry name" value="MurE/MurF N-terminal domain"/>
    <property type="match status" value="1"/>
</dbReference>
<dbReference type="Pfam" id="PF08245">
    <property type="entry name" value="Mur_ligase_M"/>
    <property type="match status" value="1"/>
</dbReference>
<dbReference type="InterPro" id="IPR035911">
    <property type="entry name" value="MurE/MurF_N"/>
</dbReference>
<evidence type="ECO:0000256" key="7">
    <source>
        <dbReference type="ARBA" id="ARBA00022984"/>
    </source>
</evidence>
<dbReference type="InterPro" id="IPR004101">
    <property type="entry name" value="Mur_ligase_C"/>
</dbReference>
<dbReference type="GO" id="GO:0008766">
    <property type="term" value="F:UDP-N-acetylmuramoylalanyl-D-glutamyl-2,6-diaminopimelate-D-alanyl-D-alanine ligase activity"/>
    <property type="evidence" value="ECO:0007669"/>
    <property type="project" value="RHEA"/>
</dbReference>
<sequence>MISFSLQQLADITGGRLIGHDAQTSASIQITSVTTDTRQVEAGALFVALIGERFDAHDFCQQALDNQAAGLLASKSLDLPIAQVVVEDTQIALGLLGAWMQQQSHAQTLALTGSCGKTTVKEMLAAILKQKGQVLATNGNFNNEIGVPLTLLRSQTNDDYAVIELGANHLGEIAYTTQLVKPSVALVNNVAAAHLEGFGSIDGVAKAKGEIFQGLPSGGTAIINLDSNGLEHWQATLSDKNVVTFSEQNPQADFFAQDIQMQDNGQASFTLVSPQGRAKVLLPMIGQHNVANGLAAAAMATQVGASLDEIVQGLQTSTNVSGRVEAIELTDNIRLIDDSYNASVPAMNAAVDLLANYSGKRWLILGFMAELGQESVALHRQVGEHAAQFNFDYVLTFGEDTAIISQVCHNEYTCSRHFTSHTAMIEFIIKHLNTDIQKRDIQTAATQPLTNPLSIEEQAESKHTLLIKGAHSSQMSLVVAALKENYA</sequence>
<evidence type="ECO:0000256" key="4">
    <source>
        <dbReference type="ARBA" id="ARBA00022741"/>
    </source>
</evidence>
<gene>
    <name evidence="10 15" type="primary">murF</name>
    <name evidence="15" type="ORF">GFB47_01710</name>
</gene>
<dbReference type="InterPro" id="IPR005863">
    <property type="entry name" value="UDP-N-AcMur_synth"/>
</dbReference>
<evidence type="ECO:0000256" key="11">
    <source>
        <dbReference type="RuleBase" id="RU004136"/>
    </source>
</evidence>
<evidence type="ECO:0000256" key="6">
    <source>
        <dbReference type="ARBA" id="ARBA00022960"/>
    </source>
</evidence>
<evidence type="ECO:0000256" key="5">
    <source>
        <dbReference type="ARBA" id="ARBA00022840"/>
    </source>
</evidence>
<accession>A0A5Q0TAX9</accession>
<dbReference type="GO" id="GO:0047480">
    <property type="term" value="F:UDP-N-acetylmuramoyl-tripeptide-D-alanyl-D-alanine ligase activity"/>
    <property type="evidence" value="ECO:0007669"/>
    <property type="project" value="UniProtKB-UniRule"/>
</dbReference>
<reference evidence="15 16" key="1">
    <citation type="submission" date="2019-10" db="EMBL/GenBank/DDBJ databases">
        <title>Vibrio sp. nov., isolated from Coralline algae surface.</title>
        <authorList>
            <person name="Geng Y."/>
            <person name="Zhang X."/>
        </authorList>
    </citation>
    <scope>NUCLEOTIDE SEQUENCE [LARGE SCALE GENOMIC DNA]</scope>
    <source>
        <strain evidence="15 16">SM1977</strain>
    </source>
</reference>
<dbReference type="HAMAP" id="MF_02019">
    <property type="entry name" value="MurF"/>
    <property type="match status" value="1"/>
</dbReference>
<dbReference type="Gene3D" id="3.40.1190.10">
    <property type="entry name" value="Mur-like, catalytic domain"/>
    <property type="match status" value="1"/>
</dbReference>
<dbReference type="InterPro" id="IPR013221">
    <property type="entry name" value="Mur_ligase_cen"/>
</dbReference>
<dbReference type="GO" id="GO:0008360">
    <property type="term" value="P:regulation of cell shape"/>
    <property type="evidence" value="ECO:0007669"/>
    <property type="project" value="UniProtKB-KW"/>
</dbReference>
<dbReference type="PANTHER" id="PTHR43024">
    <property type="entry name" value="UDP-N-ACETYLMURAMOYL-TRIPEPTIDE--D-ALANYL-D-ALANINE LIGASE"/>
    <property type="match status" value="1"/>
</dbReference>
<dbReference type="InterPro" id="IPR051046">
    <property type="entry name" value="MurCDEF_CellWall_CoF430Synth"/>
</dbReference>
<evidence type="ECO:0000313" key="16">
    <source>
        <dbReference type="Proteomes" id="UP000348942"/>
    </source>
</evidence>
<dbReference type="EMBL" id="CP045699">
    <property type="protein sequence ID" value="QGA64253.1"/>
    <property type="molecule type" value="Genomic_DNA"/>
</dbReference>
<keyword evidence="1 10" id="KW-0963">Cytoplasm</keyword>
<comment type="similarity">
    <text evidence="10">Belongs to the MurCDEF family. MurF subfamily.</text>
</comment>
<evidence type="ECO:0000256" key="9">
    <source>
        <dbReference type="ARBA" id="ARBA00023316"/>
    </source>
</evidence>
<feature type="binding site" evidence="10">
    <location>
        <begin position="113"/>
        <end position="119"/>
    </location>
    <ligand>
        <name>ATP</name>
        <dbReference type="ChEBI" id="CHEBI:30616"/>
    </ligand>
</feature>
<dbReference type="CDD" id="cd01983">
    <property type="entry name" value="SIMIBI"/>
    <property type="match status" value="1"/>
</dbReference>
<comment type="pathway">
    <text evidence="10 11">Cell wall biogenesis; peptidoglycan biosynthesis.</text>
</comment>
<dbReference type="SUPFAM" id="SSF53623">
    <property type="entry name" value="MurD-like peptide ligases, catalytic domain"/>
    <property type="match status" value="1"/>
</dbReference>
<dbReference type="Gene3D" id="3.90.190.20">
    <property type="entry name" value="Mur ligase, C-terminal domain"/>
    <property type="match status" value="1"/>
</dbReference>
<keyword evidence="9 10" id="KW-0961">Cell wall biogenesis/degradation</keyword>
<dbReference type="GO" id="GO:0071555">
    <property type="term" value="P:cell wall organization"/>
    <property type="evidence" value="ECO:0007669"/>
    <property type="project" value="UniProtKB-KW"/>
</dbReference>
<dbReference type="InterPro" id="IPR000713">
    <property type="entry name" value="Mur_ligase_N"/>
</dbReference>
<evidence type="ECO:0000259" key="13">
    <source>
        <dbReference type="Pfam" id="PF02875"/>
    </source>
</evidence>
<evidence type="ECO:0000256" key="1">
    <source>
        <dbReference type="ARBA" id="ARBA00022490"/>
    </source>
</evidence>
<dbReference type="Proteomes" id="UP000348942">
    <property type="component" value="Chromosome 1"/>
</dbReference>
<keyword evidence="2 10" id="KW-0436">Ligase</keyword>
<name>A0A5Q0TAX9_9VIBR</name>
<feature type="domain" description="Mur ligase C-terminal" evidence="13">
    <location>
        <begin position="322"/>
        <end position="432"/>
    </location>
</feature>
<dbReference type="SUPFAM" id="SSF53244">
    <property type="entry name" value="MurD-like peptide ligases, peptide-binding domain"/>
    <property type="match status" value="1"/>
</dbReference>
<dbReference type="UniPathway" id="UPA00219"/>
<dbReference type="Pfam" id="PF02875">
    <property type="entry name" value="Mur_ligase_C"/>
    <property type="match status" value="1"/>
</dbReference>
<keyword evidence="5 10" id="KW-0067">ATP-binding</keyword>
<keyword evidence="3 10" id="KW-0132">Cell division</keyword>
<dbReference type="RefSeq" id="WP_153446069.1">
    <property type="nucleotide sequence ID" value="NZ_CP045699.1"/>
</dbReference>
<protein>
    <recommendedName>
        <fullName evidence="10 11">UDP-N-acetylmuramoyl-tripeptide--D-alanyl-D-alanine ligase</fullName>
        <ecNumber evidence="10 11">6.3.2.10</ecNumber>
    </recommendedName>
    <alternativeName>
        <fullName evidence="10">D-alanyl-D-alanine-adding enzyme</fullName>
    </alternativeName>
</protein>
<keyword evidence="6 10" id="KW-0133">Cell shape</keyword>
<evidence type="ECO:0000259" key="12">
    <source>
        <dbReference type="Pfam" id="PF01225"/>
    </source>
</evidence>
<dbReference type="GO" id="GO:0005524">
    <property type="term" value="F:ATP binding"/>
    <property type="evidence" value="ECO:0007669"/>
    <property type="project" value="UniProtKB-UniRule"/>
</dbReference>
<dbReference type="PANTHER" id="PTHR43024:SF1">
    <property type="entry name" value="UDP-N-ACETYLMURAMOYL-TRIPEPTIDE--D-ALANYL-D-ALANINE LIGASE"/>
    <property type="match status" value="1"/>
</dbReference>
<dbReference type="Gene3D" id="3.40.1390.10">
    <property type="entry name" value="MurE/MurF, N-terminal domain"/>
    <property type="match status" value="1"/>
</dbReference>
<dbReference type="InterPro" id="IPR036565">
    <property type="entry name" value="Mur-like_cat_sf"/>
</dbReference>
<evidence type="ECO:0000256" key="8">
    <source>
        <dbReference type="ARBA" id="ARBA00023306"/>
    </source>
</evidence>
<keyword evidence="4 10" id="KW-0547">Nucleotide-binding</keyword>
<feature type="domain" description="Mur ligase central" evidence="14">
    <location>
        <begin position="112"/>
        <end position="300"/>
    </location>
</feature>
<dbReference type="NCBIfam" id="TIGR01143">
    <property type="entry name" value="murF"/>
    <property type="match status" value="1"/>
</dbReference>
<keyword evidence="16" id="KW-1185">Reference proteome</keyword>
<dbReference type="AlphaFoldDB" id="A0A5Q0TAX9"/>
<dbReference type="GO" id="GO:0051301">
    <property type="term" value="P:cell division"/>
    <property type="evidence" value="ECO:0007669"/>
    <property type="project" value="UniProtKB-KW"/>
</dbReference>